<dbReference type="Pfam" id="PF01052">
    <property type="entry name" value="FliMN_C"/>
    <property type="match status" value="1"/>
</dbReference>
<proteinExistence type="predicted"/>
<keyword evidence="3" id="KW-1185">Reference proteome</keyword>
<dbReference type="Gene3D" id="2.30.330.10">
    <property type="entry name" value="SpoA-like"/>
    <property type="match status" value="1"/>
</dbReference>
<evidence type="ECO:0000313" key="3">
    <source>
        <dbReference type="Proteomes" id="UP000755104"/>
    </source>
</evidence>
<evidence type="ECO:0000313" key="2">
    <source>
        <dbReference type="EMBL" id="MBX7481880.1"/>
    </source>
</evidence>
<protein>
    <submittedName>
        <fullName evidence="2">FliM/FliN family flagellar motor C-terminal domain-containing protein</fullName>
    </submittedName>
</protein>
<keyword evidence="2" id="KW-0966">Cell projection</keyword>
<name>A0ABS7J3H7_9SPHN</name>
<sequence length="298" mass="31914">MISTPIPEAAARAACHCDELLSRAATPPELDIEFARFARGVAEQARGQLSTLCDDRGLDAEIVDTELMPVADWFAEVGTAHRHSFYSMGQESRGILISVRIGELVGQFERILGGTGEVDERCTVLPASAKRFAQQFEDRMADVLRNTSDRRGIAATAHGEEVEQVAPFAPGERVWTATLSITSTKTARAWRVRFAACHSTIADIVGTRAVSPATGRTIGARGIDGSAIAEVDLPLRAVLVDVPMSIARLASLEPGAVIPVAVNRNVPLMTGNLTIAHGCVGELDDRVALELTQTFLSE</sequence>
<dbReference type="InterPro" id="IPR001543">
    <property type="entry name" value="FliN-like_C"/>
</dbReference>
<feature type="domain" description="Flagellar motor switch protein FliN-like C-terminal" evidence="1">
    <location>
        <begin position="227"/>
        <end position="293"/>
    </location>
</feature>
<dbReference type="EMBL" id="JAIGNO010000002">
    <property type="protein sequence ID" value="MBX7481880.1"/>
    <property type="molecule type" value="Genomic_DNA"/>
</dbReference>
<reference evidence="2 3" key="1">
    <citation type="submission" date="2021-08" db="EMBL/GenBank/DDBJ databases">
        <title>Comparative Genomics Analysis of the Genus Qipengyuania Reveals Extensive Genetic Diversity and Metabolic Versatility, Including the Description of Fifteen Novel Species.</title>
        <authorList>
            <person name="Liu Y."/>
        </authorList>
    </citation>
    <scope>NUCLEOTIDE SEQUENCE [LARGE SCALE GENOMIC DNA]</scope>
    <source>
        <strain evidence="2 3">6D47A</strain>
    </source>
</reference>
<dbReference type="RefSeq" id="WP_221556261.1">
    <property type="nucleotide sequence ID" value="NZ_JAIGNO010000002.1"/>
</dbReference>
<dbReference type="SUPFAM" id="SSF101801">
    <property type="entry name" value="Surface presentation of antigens (SPOA)"/>
    <property type="match status" value="1"/>
</dbReference>
<dbReference type="Proteomes" id="UP000755104">
    <property type="component" value="Unassembled WGS sequence"/>
</dbReference>
<dbReference type="InterPro" id="IPR036429">
    <property type="entry name" value="SpoA-like_sf"/>
</dbReference>
<keyword evidence="2" id="KW-0282">Flagellum</keyword>
<comment type="caution">
    <text evidence="2">The sequence shown here is derived from an EMBL/GenBank/DDBJ whole genome shotgun (WGS) entry which is preliminary data.</text>
</comment>
<keyword evidence="2" id="KW-0969">Cilium</keyword>
<accession>A0ABS7J3H7</accession>
<gene>
    <name evidence="2" type="ORF">K3174_05005</name>
</gene>
<evidence type="ECO:0000259" key="1">
    <source>
        <dbReference type="Pfam" id="PF01052"/>
    </source>
</evidence>
<organism evidence="2 3">
    <name type="scientific">Qipengyuania qiaonensis</name>
    <dbReference type="NCBI Taxonomy" id="2867240"/>
    <lineage>
        <taxon>Bacteria</taxon>
        <taxon>Pseudomonadati</taxon>
        <taxon>Pseudomonadota</taxon>
        <taxon>Alphaproteobacteria</taxon>
        <taxon>Sphingomonadales</taxon>
        <taxon>Erythrobacteraceae</taxon>
        <taxon>Qipengyuania</taxon>
    </lineage>
</organism>